<dbReference type="EMBL" id="JH413835">
    <property type="protein sequence ID" value="EHL30174.1"/>
    <property type="molecule type" value="Genomic_DNA"/>
</dbReference>
<evidence type="ECO:0000313" key="2">
    <source>
        <dbReference type="Proteomes" id="UP000002770"/>
    </source>
</evidence>
<reference evidence="1 2" key="1">
    <citation type="journal article" date="2011" name="BMC Genomics">
        <title>Insight into cross-talk between intra-amoebal pathogens.</title>
        <authorList>
            <person name="Gimenez G."/>
            <person name="Bertelli C."/>
            <person name="Moliner C."/>
            <person name="Robert C."/>
            <person name="Raoult D."/>
            <person name="Fournier P.E."/>
            <person name="Greub G."/>
        </authorList>
    </citation>
    <scope>NUCLEOTIDE SEQUENCE [LARGE SCALE GENOMIC DNA]</scope>
    <source>
        <strain evidence="1 2">LLAP12</strain>
    </source>
</reference>
<dbReference type="Proteomes" id="UP000002770">
    <property type="component" value="Unassembled WGS sequence"/>
</dbReference>
<sequence length="41" mass="5000">MIHFLDLLSYNYLVQIKCERKHNHQIHQKAVKKKQSTFMPC</sequence>
<dbReference type="STRING" id="658187.LDG_7920"/>
<keyword evidence="2" id="KW-1185">Reference proteome</keyword>
<name>G9ERK5_9GAMM</name>
<protein>
    <submittedName>
        <fullName evidence="1">Uncharacterized protein</fullName>
    </submittedName>
</protein>
<dbReference type="HOGENOM" id="CLU_3272140_0_0_6"/>
<proteinExistence type="predicted"/>
<accession>G9ERK5</accession>
<organism evidence="1 2">
    <name type="scientific">Legionella drancourtii LLAP12</name>
    <dbReference type="NCBI Taxonomy" id="658187"/>
    <lineage>
        <taxon>Bacteria</taxon>
        <taxon>Pseudomonadati</taxon>
        <taxon>Pseudomonadota</taxon>
        <taxon>Gammaproteobacteria</taxon>
        <taxon>Legionellales</taxon>
        <taxon>Legionellaceae</taxon>
        <taxon>Legionella</taxon>
    </lineage>
</organism>
<dbReference type="InParanoid" id="G9ERK5"/>
<dbReference type="AlphaFoldDB" id="G9ERK5"/>
<evidence type="ECO:0000313" key="1">
    <source>
        <dbReference type="EMBL" id="EHL30174.1"/>
    </source>
</evidence>
<gene>
    <name evidence="1" type="ORF">LDG_7920</name>
</gene>